<dbReference type="Proteomes" id="UP000662747">
    <property type="component" value="Chromosome"/>
</dbReference>
<dbReference type="PANTHER" id="PTHR13318:SF105">
    <property type="entry name" value="F-BOX_LRR-REPEAT PROTEIN 3"/>
    <property type="match status" value="1"/>
</dbReference>
<evidence type="ECO:0000313" key="1">
    <source>
        <dbReference type="EMBL" id="QSQ20725.1"/>
    </source>
</evidence>
<dbReference type="RefSeq" id="WP_206722305.1">
    <property type="nucleotide sequence ID" value="NZ_CP071090.1"/>
</dbReference>
<organism evidence="1 2">
    <name type="scientific">Pyxidicoccus parkwayensis</name>
    <dbReference type="NCBI Taxonomy" id="2813578"/>
    <lineage>
        <taxon>Bacteria</taxon>
        <taxon>Pseudomonadati</taxon>
        <taxon>Myxococcota</taxon>
        <taxon>Myxococcia</taxon>
        <taxon>Myxococcales</taxon>
        <taxon>Cystobacterineae</taxon>
        <taxon>Myxococcaceae</taxon>
        <taxon>Pyxidicoccus</taxon>
    </lineage>
</organism>
<evidence type="ECO:0008006" key="3">
    <source>
        <dbReference type="Google" id="ProtNLM"/>
    </source>
</evidence>
<protein>
    <recommendedName>
        <fullName evidence="3">Leucine-rich repeat domain-containing protein</fullName>
    </recommendedName>
</protein>
<dbReference type="SUPFAM" id="SSF52058">
    <property type="entry name" value="L domain-like"/>
    <property type="match status" value="1"/>
</dbReference>
<accession>A0ABX7NT67</accession>
<dbReference type="InterPro" id="IPR032675">
    <property type="entry name" value="LRR_dom_sf"/>
</dbReference>
<proteinExistence type="predicted"/>
<sequence>MGESDEALFATVRYDPALNTSIRECAHAALGQLRFENDKDPSWRDIDVREQRTIEVLRRLRDANGPCAAGLRKQIRALSVDTWPRLGGPFDVRWLTGLTELERVVVYSHTGIVGASALAELPALRHAALLARGRDRLRDLDGISRSRSLESLQLSSGNLGDLRALSGMETLRKLNVFTSQPLSLRGLEDLPIEELELWLSNGVNDLSALPTLRSLRSLSLRGGISVTDARVIARCRIPILRMPLLGLTPDLKPIAALPDTEELEFEAYSLDVTSTRAGRLPMTSLELQYLNDEGLRRLAHAPRLRTLRIHELTATDLAPIADLPELRGLRFNIARKLRSLDRVPSAAFLDDPRVPDGPNRLVLQSAPLISIRQLGNLRGVEHLDLRNCTELTSLWGLEGMNELRSIDLRECPGLVDMTSLEALPALRAVLVNHRGPTEPFPSSIWPRVVRDNLRGFARRLHRGEVEAPDT</sequence>
<dbReference type="Gene3D" id="3.80.10.10">
    <property type="entry name" value="Ribonuclease Inhibitor"/>
    <property type="match status" value="2"/>
</dbReference>
<gene>
    <name evidence="1" type="ORF">JY651_36665</name>
</gene>
<name>A0ABX7NT67_9BACT</name>
<keyword evidence="2" id="KW-1185">Reference proteome</keyword>
<dbReference type="PANTHER" id="PTHR13318">
    <property type="entry name" value="PARTNER OF PAIRED, ISOFORM B-RELATED"/>
    <property type="match status" value="1"/>
</dbReference>
<reference evidence="1 2" key="1">
    <citation type="submission" date="2021-02" db="EMBL/GenBank/DDBJ databases">
        <title>De Novo genome assembly of isolated myxobacteria.</title>
        <authorList>
            <person name="Stevens D.C."/>
        </authorList>
    </citation>
    <scope>NUCLEOTIDE SEQUENCE [LARGE SCALE GENOMIC DNA]</scope>
    <source>
        <strain evidence="2">SCPEA02</strain>
    </source>
</reference>
<dbReference type="EMBL" id="CP071090">
    <property type="protein sequence ID" value="QSQ20725.1"/>
    <property type="molecule type" value="Genomic_DNA"/>
</dbReference>
<evidence type="ECO:0000313" key="2">
    <source>
        <dbReference type="Proteomes" id="UP000662747"/>
    </source>
</evidence>